<evidence type="ECO:0008006" key="3">
    <source>
        <dbReference type="Google" id="ProtNLM"/>
    </source>
</evidence>
<dbReference type="Proteomes" id="UP000289738">
    <property type="component" value="Chromosome A07"/>
</dbReference>
<organism evidence="1 2">
    <name type="scientific">Arachis hypogaea</name>
    <name type="common">Peanut</name>
    <dbReference type="NCBI Taxonomy" id="3818"/>
    <lineage>
        <taxon>Eukaryota</taxon>
        <taxon>Viridiplantae</taxon>
        <taxon>Streptophyta</taxon>
        <taxon>Embryophyta</taxon>
        <taxon>Tracheophyta</taxon>
        <taxon>Spermatophyta</taxon>
        <taxon>Magnoliopsida</taxon>
        <taxon>eudicotyledons</taxon>
        <taxon>Gunneridae</taxon>
        <taxon>Pentapetalae</taxon>
        <taxon>rosids</taxon>
        <taxon>fabids</taxon>
        <taxon>Fabales</taxon>
        <taxon>Fabaceae</taxon>
        <taxon>Papilionoideae</taxon>
        <taxon>50 kb inversion clade</taxon>
        <taxon>dalbergioids sensu lato</taxon>
        <taxon>Dalbergieae</taxon>
        <taxon>Pterocarpus clade</taxon>
        <taxon>Arachis</taxon>
    </lineage>
</organism>
<name>A0A445CD82_ARAHY</name>
<dbReference type="Gene3D" id="3.30.70.20">
    <property type="match status" value="1"/>
</dbReference>
<dbReference type="EMBL" id="SDMP01000007">
    <property type="protein sequence ID" value="RYR48907.1"/>
    <property type="molecule type" value="Genomic_DNA"/>
</dbReference>
<evidence type="ECO:0000313" key="1">
    <source>
        <dbReference type="EMBL" id="RYR48907.1"/>
    </source>
</evidence>
<proteinExistence type="predicted"/>
<gene>
    <name evidence="1" type="ORF">Ahy_A07g035010</name>
</gene>
<comment type="caution">
    <text evidence="1">The sequence shown here is derived from an EMBL/GenBank/DDBJ whole genome shotgun (WGS) entry which is preliminary data.</text>
</comment>
<keyword evidence="2" id="KW-1185">Reference proteome</keyword>
<evidence type="ECO:0000313" key="2">
    <source>
        <dbReference type="Proteomes" id="UP000289738"/>
    </source>
</evidence>
<protein>
    <recommendedName>
        <fullName evidence="3">4Fe-4S ferredoxin-type domain-containing protein</fullName>
    </recommendedName>
</protein>
<sequence>MEECVSYKRCESACPTDFVSVRVFCGMKQIEASI</sequence>
<dbReference type="AlphaFoldDB" id="A0A445CD82"/>
<accession>A0A445CD82</accession>
<reference evidence="1 2" key="1">
    <citation type="submission" date="2019-01" db="EMBL/GenBank/DDBJ databases">
        <title>Sequencing of cultivated peanut Arachis hypogaea provides insights into genome evolution and oil improvement.</title>
        <authorList>
            <person name="Chen X."/>
        </authorList>
    </citation>
    <scope>NUCLEOTIDE SEQUENCE [LARGE SCALE GENOMIC DNA]</scope>
    <source>
        <strain evidence="2">cv. Fuhuasheng</strain>
        <tissue evidence="1">Leaves</tissue>
    </source>
</reference>